<dbReference type="PANTHER" id="PTHR47481">
    <property type="match status" value="1"/>
</dbReference>
<dbReference type="EMBL" id="JAIVGD010000001">
    <property type="protein sequence ID" value="KAH0784158.1"/>
    <property type="molecule type" value="Genomic_DNA"/>
</dbReference>
<reference evidence="2 3" key="1">
    <citation type="journal article" date="2021" name="bioRxiv">
        <title>Chromosome-scale and haplotype-resolved genome assembly of a tetraploid potato cultivar.</title>
        <authorList>
            <person name="Sun H."/>
            <person name="Jiao W.-B."/>
            <person name="Krause K."/>
            <person name="Campoy J.A."/>
            <person name="Goel M."/>
            <person name="Folz-Donahue K."/>
            <person name="Kukat C."/>
            <person name="Huettel B."/>
            <person name="Schneeberger K."/>
        </authorList>
    </citation>
    <scope>NUCLEOTIDE SEQUENCE [LARGE SCALE GENOMIC DNA]</scope>
    <source>
        <strain evidence="2">SolTubOtavaFocal</strain>
        <tissue evidence="2">Leaves</tissue>
    </source>
</reference>
<feature type="transmembrane region" description="Helical" evidence="1">
    <location>
        <begin position="283"/>
        <end position="301"/>
    </location>
</feature>
<organism evidence="2 3">
    <name type="scientific">Solanum tuberosum</name>
    <name type="common">Potato</name>
    <dbReference type="NCBI Taxonomy" id="4113"/>
    <lineage>
        <taxon>Eukaryota</taxon>
        <taxon>Viridiplantae</taxon>
        <taxon>Streptophyta</taxon>
        <taxon>Embryophyta</taxon>
        <taxon>Tracheophyta</taxon>
        <taxon>Spermatophyta</taxon>
        <taxon>Magnoliopsida</taxon>
        <taxon>eudicotyledons</taxon>
        <taxon>Gunneridae</taxon>
        <taxon>Pentapetalae</taxon>
        <taxon>asterids</taxon>
        <taxon>lamiids</taxon>
        <taxon>Solanales</taxon>
        <taxon>Solanaceae</taxon>
        <taxon>Solanoideae</taxon>
        <taxon>Solaneae</taxon>
        <taxon>Solanum</taxon>
    </lineage>
</organism>
<proteinExistence type="predicted"/>
<gene>
    <name evidence="2" type="ORF">KY290_003756</name>
</gene>
<name>A0ABQ7WTS3_SOLTU</name>
<keyword evidence="3" id="KW-1185">Reference proteome</keyword>
<comment type="caution">
    <text evidence="2">The sequence shown here is derived from an EMBL/GenBank/DDBJ whole genome shotgun (WGS) entry which is preliminary data.</text>
</comment>
<dbReference type="Pfam" id="PF14223">
    <property type="entry name" value="Retrotran_gag_2"/>
    <property type="match status" value="2"/>
</dbReference>
<feature type="transmembrane region" description="Helical" evidence="1">
    <location>
        <begin position="253"/>
        <end position="277"/>
    </location>
</feature>
<dbReference type="Proteomes" id="UP000826656">
    <property type="component" value="Unassembled WGS sequence"/>
</dbReference>
<evidence type="ECO:0000313" key="2">
    <source>
        <dbReference type="EMBL" id="KAH0784158.1"/>
    </source>
</evidence>
<evidence type="ECO:0000313" key="3">
    <source>
        <dbReference type="Proteomes" id="UP000826656"/>
    </source>
</evidence>
<protein>
    <submittedName>
        <fullName evidence="2">Uncharacterized protein</fullName>
    </submittedName>
</protein>
<sequence>MNFPNEESDNSTISVEDEQIKRVQLKMQFQSTRKEDLKTIESYVNKLKSIANSVAEIDSPISDTDMVLQLLAGLPNQYLPLKNTISSMRPLPNFEEASSMLYKHEGMSFRKDESNNSSTNSAEDDQIRRAQLQIQFHGTRREDFQPIESYVKKLKYIANSLAEIDSPISDSVMVLQLLAGLPIEYLPLKNTILSKCPLPTFEDACSMVYMQEDILLQDREEKFKADAGGAGAEQSSGLFTADTFFTVVDTVGIVVAAVGAVGTICAGVGALGTAIGAVSTVNATRMIVGSAITVVVGWKIWQRK</sequence>
<keyword evidence="1" id="KW-1133">Transmembrane helix</keyword>
<dbReference type="PANTHER" id="PTHR47481:SF4">
    <property type="entry name" value="REVERSE TRANSCRIPTASE"/>
    <property type="match status" value="1"/>
</dbReference>
<keyword evidence="1" id="KW-0812">Transmembrane</keyword>
<keyword evidence="1" id="KW-0472">Membrane</keyword>
<evidence type="ECO:0000256" key="1">
    <source>
        <dbReference type="SAM" id="Phobius"/>
    </source>
</evidence>
<accession>A0ABQ7WTS3</accession>